<name>A0A6N2WA28_9FIRM</name>
<proteinExistence type="predicted"/>
<dbReference type="AlphaFoldDB" id="A0A6N2WA28"/>
<dbReference type="GO" id="GO:0008270">
    <property type="term" value="F:zinc ion binding"/>
    <property type="evidence" value="ECO:0007669"/>
    <property type="project" value="InterPro"/>
</dbReference>
<dbReference type="GO" id="GO:0003677">
    <property type="term" value="F:DNA binding"/>
    <property type="evidence" value="ECO:0007669"/>
    <property type="project" value="InterPro"/>
</dbReference>
<dbReference type="EMBL" id="CACRTG010000046">
    <property type="protein sequence ID" value="VYT37802.1"/>
    <property type="molecule type" value="Genomic_DNA"/>
</dbReference>
<organism evidence="2">
    <name type="scientific">[Clostridium] nexile</name>
    <dbReference type="NCBI Taxonomy" id="29361"/>
    <lineage>
        <taxon>Bacteria</taxon>
        <taxon>Bacillati</taxon>
        <taxon>Bacillota</taxon>
        <taxon>Clostridia</taxon>
        <taxon>Lachnospirales</taxon>
        <taxon>Lachnospiraceae</taxon>
        <taxon>Tyzzerella</taxon>
    </lineage>
</organism>
<evidence type="ECO:0008006" key="3">
    <source>
        <dbReference type="Google" id="ProtNLM"/>
    </source>
</evidence>
<dbReference type="InterPro" id="IPR036977">
    <property type="entry name" value="DNA_primase_Znf_CHC2"/>
</dbReference>
<sequence>MPFPTFVRGYFQKGKKDMKKRKRTDSYPVAPFTIFDVANMLDMEFLENCKNGYQVKDVQNAANVVCPFCGDARGKASICVCAEGKIINVFHCFDCGTGHNMLTLYAELCHLTGKDRYKKAYREIYRRKQEEPGRKKKTREAMQEESQGIKKQARKQKERMAEPVDAEQRHHVYKKMLSYLKLKEYHRKDLERRGVNAEIIRRMEEKGYKSTSKEESQQIARRLIKQGLRLEGVPGFYINREGDWDLNFYEGNSGYLCPVYTVDGYLAGFQIRLDNPKGKNKYVWLSSANQKKGCGISSIVGISGKAEGNEIYVTEGILKAEIAHQVSGKTFLGNPGIGNWRDLYEVLQALKKRGLSHVEEVYDMDKQLRLICDKKYSEICEECEERKKEGDPYFECPKKRVKRDTIRKGCNHTYRICEELSLSCNRNQWDLDQDGLWAEHEKGIDDWLTKEIRKNTR</sequence>
<accession>A0A6N2WA28</accession>
<evidence type="ECO:0000256" key="1">
    <source>
        <dbReference type="SAM" id="MobiDB-lite"/>
    </source>
</evidence>
<dbReference type="Gene3D" id="3.90.580.10">
    <property type="entry name" value="Zinc finger, CHC2-type domain"/>
    <property type="match status" value="1"/>
</dbReference>
<feature type="region of interest" description="Disordered" evidence="1">
    <location>
        <begin position="128"/>
        <end position="165"/>
    </location>
</feature>
<protein>
    <recommendedName>
        <fullName evidence="3">DNA primase</fullName>
    </recommendedName>
</protein>
<dbReference type="SUPFAM" id="SSF57783">
    <property type="entry name" value="Zinc beta-ribbon"/>
    <property type="match status" value="1"/>
</dbReference>
<reference evidence="2" key="1">
    <citation type="submission" date="2019-11" db="EMBL/GenBank/DDBJ databases">
        <authorList>
            <person name="Feng L."/>
        </authorList>
    </citation>
    <scope>NUCLEOTIDE SEQUENCE</scope>
    <source>
        <strain evidence="2">CnexileLFYP112</strain>
    </source>
</reference>
<evidence type="ECO:0000313" key="2">
    <source>
        <dbReference type="EMBL" id="VYT37802.1"/>
    </source>
</evidence>
<gene>
    <name evidence="2" type="ORF">CNLFYP112_00703</name>
</gene>
<dbReference type="GO" id="GO:0006260">
    <property type="term" value="P:DNA replication"/>
    <property type="evidence" value="ECO:0007669"/>
    <property type="project" value="InterPro"/>
</dbReference>